<evidence type="ECO:0000256" key="1">
    <source>
        <dbReference type="SAM" id="MobiDB-lite"/>
    </source>
</evidence>
<sequence length="167" mass="17568">MTDDINKPSTGSVRDQAADMARDAGKAVENEARHRAEDVRDAAAEEAQKVANAAEAASDELDPGSLQAQAVEHLAATIEDFARQVRSTDIDRVAQSVSSFARSNPMLFVGGAALLGAAATRFLKSRSPRPASPPVHTRAPMDDPWAPYESAQPGGYPTAGGNGRTLQ</sequence>
<feature type="compositionally biased region" description="Basic and acidic residues" evidence="1">
    <location>
        <begin position="16"/>
        <end position="48"/>
    </location>
</feature>
<feature type="compositionally biased region" description="Gly residues" evidence="1">
    <location>
        <begin position="157"/>
        <end position="167"/>
    </location>
</feature>
<feature type="region of interest" description="Disordered" evidence="1">
    <location>
        <begin position="124"/>
        <end position="167"/>
    </location>
</feature>
<feature type="region of interest" description="Disordered" evidence="1">
    <location>
        <begin position="1"/>
        <end position="62"/>
    </location>
</feature>
<dbReference type="OrthoDB" id="7875781at2"/>
<dbReference type="AlphaFoldDB" id="A0A1H3J6B3"/>
<accession>A0A1H3J6B3</accession>
<protein>
    <submittedName>
        <fullName evidence="2">Uncharacterized protein</fullName>
    </submittedName>
</protein>
<keyword evidence="3" id="KW-1185">Reference proteome</keyword>
<reference evidence="2 3" key="1">
    <citation type="submission" date="2016-10" db="EMBL/GenBank/DDBJ databases">
        <authorList>
            <person name="de Groot N.N."/>
        </authorList>
    </citation>
    <scope>NUCLEOTIDE SEQUENCE [LARGE SCALE GENOMIC DNA]</scope>
    <source>
        <strain evidence="2 3">DSM 26880</strain>
    </source>
</reference>
<organism evidence="2 3">
    <name type="scientific">Citreimonas salinaria</name>
    <dbReference type="NCBI Taxonomy" id="321339"/>
    <lineage>
        <taxon>Bacteria</taxon>
        <taxon>Pseudomonadati</taxon>
        <taxon>Pseudomonadota</taxon>
        <taxon>Alphaproteobacteria</taxon>
        <taxon>Rhodobacterales</taxon>
        <taxon>Roseobacteraceae</taxon>
        <taxon>Citreimonas</taxon>
    </lineage>
</organism>
<gene>
    <name evidence="2" type="ORF">SAMN05444340_10674</name>
</gene>
<proteinExistence type="predicted"/>
<dbReference type="Proteomes" id="UP000199286">
    <property type="component" value="Unassembled WGS sequence"/>
</dbReference>
<dbReference type="STRING" id="321339.SAMN05444340_10674"/>
<dbReference type="RefSeq" id="WP_089882670.1">
    <property type="nucleotide sequence ID" value="NZ_FNPF01000006.1"/>
</dbReference>
<dbReference type="EMBL" id="FNPF01000006">
    <property type="protein sequence ID" value="SDY35337.1"/>
    <property type="molecule type" value="Genomic_DNA"/>
</dbReference>
<evidence type="ECO:0000313" key="2">
    <source>
        <dbReference type="EMBL" id="SDY35337.1"/>
    </source>
</evidence>
<name>A0A1H3J6B3_9RHOB</name>
<evidence type="ECO:0000313" key="3">
    <source>
        <dbReference type="Proteomes" id="UP000199286"/>
    </source>
</evidence>